<gene>
    <name evidence="2" type="ORF">O181_067797</name>
</gene>
<feature type="region of interest" description="Disordered" evidence="1">
    <location>
        <begin position="1"/>
        <end position="109"/>
    </location>
</feature>
<feature type="compositionally biased region" description="Basic and acidic residues" evidence="1">
    <location>
        <begin position="55"/>
        <end position="77"/>
    </location>
</feature>
<feature type="compositionally biased region" description="Polar residues" evidence="1">
    <location>
        <begin position="160"/>
        <end position="178"/>
    </location>
</feature>
<accession>A0A9Q3EY48</accession>
<protein>
    <submittedName>
        <fullName evidence="2">Uncharacterized protein</fullName>
    </submittedName>
</protein>
<feature type="region of interest" description="Disordered" evidence="1">
    <location>
        <begin position="132"/>
        <end position="185"/>
    </location>
</feature>
<keyword evidence="3" id="KW-1185">Reference proteome</keyword>
<comment type="caution">
    <text evidence="2">The sequence shown here is derived from an EMBL/GenBank/DDBJ whole genome shotgun (WGS) entry which is preliminary data.</text>
</comment>
<dbReference type="Proteomes" id="UP000765509">
    <property type="component" value="Unassembled WGS sequence"/>
</dbReference>
<dbReference type="EMBL" id="AVOT02034058">
    <property type="protein sequence ID" value="MBW0528082.1"/>
    <property type="molecule type" value="Genomic_DNA"/>
</dbReference>
<organism evidence="2 3">
    <name type="scientific">Austropuccinia psidii MF-1</name>
    <dbReference type="NCBI Taxonomy" id="1389203"/>
    <lineage>
        <taxon>Eukaryota</taxon>
        <taxon>Fungi</taxon>
        <taxon>Dikarya</taxon>
        <taxon>Basidiomycota</taxon>
        <taxon>Pucciniomycotina</taxon>
        <taxon>Pucciniomycetes</taxon>
        <taxon>Pucciniales</taxon>
        <taxon>Sphaerophragmiaceae</taxon>
        <taxon>Austropuccinia</taxon>
    </lineage>
</organism>
<reference evidence="2" key="1">
    <citation type="submission" date="2021-03" db="EMBL/GenBank/DDBJ databases">
        <title>Draft genome sequence of rust myrtle Austropuccinia psidii MF-1, a brazilian biotype.</title>
        <authorList>
            <person name="Quecine M.C."/>
            <person name="Pachon D.M.R."/>
            <person name="Bonatelli M.L."/>
            <person name="Correr F.H."/>
            <person name="Franceschini L.M."/>
            <person name="Leite T.F."/>
            <person name="Margarido G.R.A."/>
            <person name="Almeida C.A."/>
            <person name="Ferrarezi J.A."/>
            <person name="Labate C.A."/>
        </authorList>
    </citation>
    <scope>NUCLEOTIDE SEQUENCE</scope>
    <source>
        <strain evidence="2">MF-1</strain>
    </source>
</reference>
<evidence type="ECO:0000256" key="1">
    <source>
        <dbReference type="SAM" id="MobiDB-lite"/>
    </source>
</evidence>
<dbReference type="AlphaFoldDB" id="A0A9Q3EY48"/>
<evidence type="ECO:0000313" key="2">
    <source>
        <dbReference type="EMBL" id="MBW0528082.1"/>
    </source>
</evidence>
<feature type="compositionally biased region" description="Low complexity" evidence="1">
    <location>
        <begin position="80"/>
        <end position="93"/>
    </location>
</feature>
<name>A0A9Q3EY48_9BASI</name>
<evidence type="ECO:0000313" key="3">
    <source>
        <dbReference type="Proteomes" id="UP000765509"/>
    </source>
</evidence>
<sequence>MEHGKQEVQRSFTLGRTRSMLPEGMSQRDTLQRYYGNHQRMEYKQAVQTPGGEGSQDKGESSHYKSYRRKTEPERSYYDSFRLIRSRSSQLSSDFTPFRNQQIRGQESPFFTIPVTFQEKTRVKAQEQELFQPKAERVGPNDTEAIGLGERSTQEPEVGLNNSNKIKSPATRNVTPTQMEKCCHT</sequence>
<feature type="compositionally biased region" description="Polar residues" evidence="1">
    <location>
        <begin position="94"/>
        <end position="105"/>
    </location>
</feature>
<proteinExistence type="predicted"/>